<protein>
    <submittedName>
        <fullName evidence="1">Uncharacterized protein</fullName>
    </submittedName>
</protein>
<gene>
    <name evidence="1" type="ORF">UFOVP321_17</name>
</gene>
<evidence type="ECO:0000313" key="1">
    <source>
        <dbReference type="EMBL" id="CAB4137270.1"/>
    </source>
</evidence>
<accession>A0A6J5LWV9</accession>
<sequence>MNTQEIVKMLERGVQFGNDNTGFYIKENGLFLMCEFTKDCKYTTFPTIEKMARRILRFYKIGY</sequence>
<name>A0A6J5LWV9_9CAUD</name>
<proteinExistence type="predicted"/>
<reference evidence="1" key="1">
    <citation type="submission" date="2020-04" db="EMBL/GenBank/DDBJ databases">
        <authorList>
            <person name="Chiriac C."/>
            <person name="Salcher M."/>
            <person name="Ghai R."/>
            <person name="Kavagutti S V."/>
        </authorList>
    </citation>
    <scope>NUCLEOTIDE SEQUENCE</scope>
</reference>
<dbReference type="EMBL" id="LR796333">
    <property type="protein sequence ID" value="CAB4137270.1"/>
    <property type="molecule type" value="Genomic_DNA"/>
</dbReference>
<organism evidence="1">
    <name type="scientific">uncultured Caudovirales phage</name>
    <dbReference type="NCBI Taxonomy" id="2100421"/>
    <lineage>
        <taxon>Viruses</taxon>
        <taxon>Duplodnaviria</taxon>
        <taxon>Heunggongvirae</taxon>
        <taxon>Uroviricota</taxon>
        <taxon>Caudoviricetes</taxon>
        <taxon>Peduoviridae</taxon>
        <taxon>Maltschvirus</taxon>
        <taxon>Maltschvirus maltsch</taxon>
    </lineage>
</organism>